<organism evidence="1 2">
    <name type="scientific">Nostoc flagelliforme FACHB-838</name>
    <dbReference type="NCBI Taxonomy" id="2692904"/>
    <lineage>
        <taxon>Bacteria</taxon>
        <taxon>Bacillati</taxon>
        <taxon>Cyanobacteriota</taxon>
        <taxon>Cyanophyceae</taxon>
        <taxon>Nostocales</taxon>
        <taxon>Nostocaceae</taxon>
        <taxon>Nostoc</taxon>
    </lineage>
</organism>
<evidence type="ECO:0000313" key="1">
    <source>
        <dbReference type="EMBL" id="MBD2536655.1"/>
    </source>
</evidence>
<evidence type="ECO:0000313" key="2">
    <source>
        <dbReference type="Proteomes" id="UP000623440"/>
    </source>
</evidence>
<gene>
    <name evidence="1" type="ORF">H6G97_48370</name>
</gene>
<keyword evidence="2" id="KW-1185">Reference proteome</keyword>
<accession>A0ABR8E822</accession>
<dbReference type="SUPFAM" id="SSF53807">
    <property type="entry name" value="Helical backbone' metal receptor"/>
    <property type="match status" value="1"/>
</dbReference>
<dbReference type="Proteomes" id="UP000623440">
    <property type="component" value="Unassembled WGS sequence"/>
</dbReference>
<reference evidence="1 2" key="1">
    <citation type="journal article" date="2020" name="ISME J.">
        <title>Comparative genomics reveals insights into cyanobacterial evolution and habitat adaptation.</title>
        <authorList>
            <person name="Chen M.Y."/>
            <person name="Teng W.K."/>
            <person name="Zhao L."/>
            <person name="Hu C.X."/>
            <person name="Zhou Y.K."/>
            <person name="Han B.P."/>
            <person name="Song L.R."/>
            <person name="Shu W.S."/>
        </authorList>
    </citation>
    <scope>NUCLEOTIDE SEQUENCE [LARGE SCALE GENOMIC DNA]</scope>
    <source>
        <strain evidence="1 2">FACHB-838</strain>
    </source>
</reference>
<dbReference type="Gene3D" id="3.40.50.12380">
    <property type="entry name" value="Nitrogenase MoFe cofactor biosynthesis protein NifE, C-terminal"/>
    <property type="match status" value="1"/>
</dbReference>
<proteinExistence type="predicted"/>
<comment type="caution">
    <text evidence="1">The sequence shown here is derived from an EMBL/GenBank/DDBJ whole genome shotgun (WGS) entry which is preliminary data.</text>
</comment>
<sequence>MMSPFLKGVNREKALKTGIPFLDINHERHHAYAGYAGLVVLARELHEALYSPIWEQISKPALWDKKLAYQL</sequence>
<protein>
    <submittedName>
        <fullName evidence="1">Uncharacterized protein</fullName>
    </submittedName>
</protein>
<dbReference type="EMBL" id="JACJSI010000518">
    <property type="protein sequence ID" value="MBD2536655.1"/>
    <property type="molecule type" value="Genomic_DNA"/>
</dbReference>
<name>A0ABR8E822_9NOSO</name>